<evidence type="ECO:0000313" key="3">
    <source>
        <dbReference type="Proteomes" id="UP000217289"/>
    </source>
</evidence>
<evidence type="ECO:0000313" key="2">
    <source>
        <dbReference type="EMBL" id="ATB34247.1"/>
    </source>
</evidence>
<name>A0A250ISU2_9BACT</name>
<proteinExistence type="predicted"/>
<reference evidence="2 3" key="1">
    <citation type="submission" date="2017-06" db="EMBL/GenBank/DDBJ databases">
        <authorList>
            <person name="Kim H.J."/>
            <person name="Triplett B.A."/>
        </authorList>
    </citation>
    <scope>NUCLEOTIDE SEQUENCE [LARGE SCALE GENOMIC DNA]</scope>
    <source>
        <strain evidence="2 3">DSM 14713</strain>
    </source>
</reference>
<evidence type="ECO:0000256" key="1">
    <source>
        <dbReference type="SAM" id="SignalP"/>
    </source>
</evidence>
<dbReference type="Proteomes" id="UP000217289">
    <property type="component" value="Chromosome"/>
</dbReference>
<sequence length="174" mass="17899">MRVALKPWVLVSAVLGGAGCLVAETGGTASPCAVNTDCPSTHRCVTVSAEAGVCELIYPPPDTSAGNSDAGTPDAGPAPTWCDDIQPLMAKNCVSSCHGEVTTGSGKTDFRLDRYETVGAVAGAKDKADRIKFRGVDQRSMPPAPPYFSAAEQSLVLRWIAAGTPECSDDGGTP</sequence>
<gene>
    <name evidence="2" type="ORF">MEBOL_007748</name>
</gene>
<dbReference type="AlphaFoldDB" id="A0A250ISU2"/>
<dbReference type="KEGG" id="mbd:MEBOL_007748"/>
<feature type="signal peptide" evidence="1">
    <location>
        <begin position="1"/>
        <end position="23"/>
    </location>
</feature>
<protein>
    <recommendedName>
        <fullName evidence="4">Lipoprotein</fullName>
    </recommendedName>
</protein>
<keyword evidence="3" id="KW-1185">Reference proteome</keyword>
<feature type="chain" id="PRO_5012287019" description="Lipoprotein" evidence="1">
    <location>
        <begin position="24"/>
        <end position="174"/>
    </location>
</feature>
<accession>A0A250ISU2</accession>
<dbReference type="RefSeq" id="WP_095982177.1">
    <property type="nucleotide sequence ID" value="NZ_CP022163.1"/>
</dbReference>
<organism evidence="2 3">
    <name type="scientific">Melittangium boletus DSM 14713</name>
    <dbReference type="NCBI Taxonomy" id="1294270"/>
    <lineage>
        <taxon>Bacteria</taxon>
        <taxon>Pseudomonadati</taxon>
        <taxon>Myxococcota</taxon>
        <taxon>Myxococcia</taxon>
        <taxon>Myxococcales</taxon>
        <taxon>Cystobacterineae</taxon>
        <taxon>Archangiaceae</taxon>
        <taxon>Melittangium</taxon>
    </lineage>
</organism>
<keyword evidence="1" id="KW-0732">Signal</keyword>
<dbReference type="PROSITE" id="PS51257">
    <property type="entry name" value="PROKAR_LIPOPROTEIN"/>
    <property type="match status" value="1"/>
</dbReference>
<dbReference type="OrthoDB" id="5382408at2"/>
<evidence type="ECO:0008006" key="4">
    <source>
        <dbReference type="Google" id="ProtNLM"/>
    </source>
</evidence>
<dbReference type="EMBL" id="CP022163">
    <property type="protein sequence ID" value="ATB34247.1"/>
    <property type="molecule type" value="Genomic_DNA"/>
</dbReference>